<gene>
    <name evidence="1" type="ORF">BofuT4_uP033050.1</name>
</gene>
<protein>
    <submittedName>
        <fullName evidence="1">Uncharacterized protein</fullName>
    </submittedName>
</protein>
<dbReference type="AlphaFoldDB" id="G2Y7T5"/>
<organism evidence="1 2">
    <name type="scientific">Botryotinia fuckeliana (strain T4)</name>
    <name type="common">Noble rot fungus</name>
    <name type="synonym">Botrytis cinerea</name>
    <dbReference type="NCBI Taxonomy" id="999810"/>
    <lineage>
        <taxon>Eukaryota</taxon>
        <taxon>Fungi</taxon>
        <taxon>Dikarya</taxon>
        <taxon>Ascomycota</taxon>
        <taxon>Pezizomycotina</taxon>
        <taxon>Leotiomycetes</taxon>
        <taxon>Helotiales</taxon>
        <taxon>Sclerotiniaceae</taxon>
        <taxon>Botrytis</taxon>
    </lineage>
</organism>
<dbReference type="InParanoid" id="G2Y7T5"/>
<evidence type="ECO:0000313" key="1">
    <source>
        <dbReference type="EMBL" id="CCD48663.1"/>
    </source>
</evidence>
<dbReference type="EMBL" id="FQ790296">
    <property type="protein sequence ID" value="CCD48663.1"/>
    <property type="molecule type" value="Genomic_DNA"/>
</dbReference>
<name>G2Y7T5_BOTF4</name>
<evidence type="ECO:0000313" key="2">
    <source>
        <dbReference type="Proteomes" id="UP000008177"/>
    </source>
</evidence>
<dbReference type="Proteomes" id="UP000008177">
    <property type="component" value="Unplaced contigs"/>
</dbReference>
<reference evidence="2" key="1">
    <citation type="journal article" date="2011" name="PLoS Genet.">
        <title>Genomic analysis of the necrotrophic fungal pathogens Sclerotinia sclerotiorum and Botrytis cinerea.</title>
        <authorList>
            <person name="Amselem J."/>
            <person name="Cuomo C.A."/>
            <person name="van Kan J.A."/>
            <person name="Viaud M."/>
            <person name="Benito E.P."/>
            <person name="Couloux A."/>
            <person name="Coutinho P.M."/>
            <person name="de Vries R.P."/>
            <person name="Dyer P.S."/>
            <person name="Fillinger S."/>
            <person name="Fournier E."/>
            <person name="Gout L."/>
            <person name="Hahn M."/>
            <person name="Kohn L."/>
            <person name="Lapalu N."/>
            <person name="Plummer K.M."/>
            <person name="Pradier J.M."/>
            <person name="Quevillon E."/>
            <person name="Sharon A."/>
            <person name="Simon A."/>
            <person name="ten Have A."/>
            <person name="Tudzynski B."/>
            <person name="Tudzynski P."/>
            <person name="Wincker P."/>
            <person name="Andrew M."/>
            <person name="Anthouard V."/>
            <person name="Beever R.E."/>
            <person name="Beffa R."/>
            <person name="Benoit I."/>
            <person name="Bouzid O."/>
            <person name="Brault B."/>
            <person name="Chen Z."/>
            <person name="Choquer M."/>
            <person name="Collemare J."/>
            <person name="Cotton P."/>
            <person name="Danchin E.G."/>
            <person name="Da Silva C."/>
            <person name="Gautier A."/>
            <person name="Giraud C."/>
            <person name="Giraud T."/>
            <person name="Gonzalez C."/>
            <person name="Grossetete S."/>
            <person name="Guldener U."/>
            <person name="Henrissat B."/>
            <person name="Howlett B.J."/>
            <person name="Kodira C."/>
            <person name="Kretschmer M."/>
            <person name="Lappartient A."/>
            <person name="Leroch M."/>
            <person name="Levis C."/>
            <person name="Mauceli E."/>
            <person name="Neuveglise C."/>
            <person name="Oeser B."/>
            <person name="Pearson M."/>
            <person name="Poulain J."/>
            <person name="Poussereau N."/>
            <person name="Quesneville H."/>
            <person name="Rascle C."/>
            <person name="Schumacher J."/>
            <person name="Segurens B."/>
            <person name="Sexton A."/>
            <person name="Silva E."/>
            <person name="Sirven C."/>
            <person name="Soanes D.M."/>
            <person name="Talbot N.J."/>
            <person name="Templeton M."/>
            <person name="Yandava C."/>
            <person name="Yarden O."/>
            <person name="Zeng Q."/>
            <person name="Rollins J.A."/>
            <person name="Lebrun M.H."/>
            <person name="Dickman M."/>
        </authorList>
    </citation>
    <scope>NUCLEOTIDE SEQUENCE [LARGE SCALE GENOMIC DNA]</scope>
    <source>
        <strain evidence="2">T4</strain>
    </source>
</reference>
<proteinExistence type="predicted"/>
<dbReference type="HOGENOM" id="CLU_3124815_0_0_1"/>
<sequence>MEVTIARLNIDTFPANIPFNIPTIQLNAYPNLGSRQATVSNAVDQGHLLA</sequence>
<accession>G2Y7T5</accession>